<dbReference type="GO" id="GO:0012505">
    <property type="term" value="C:endomembrane system"/>
    <property type="evidence" value="ECO:0007669"/>
    <property type="project" value="UniProtKB-SubCell"/>
</dbReference>
<dbReference type="OrthoDB" id="413079at2759"/>
<feature type="transmembrane region" description="Helical" evidence="7">
    <location>
        <begin position="240"/>
        <end position="261"/>
    </location>
</feature>
<dbReference type="AlphaFoldDB" id="A0A7C8M2X2"/>
<keyword evidence="6 7" id="KW-0472">Membrane</keyword>
<sequence>MSDESSPLLVRSASAGSSPASNDVSTSLTFRVAAAMFSFTVLGLFTSSIGVMLQPISQYYNLSDLRVSLIFLVGPVGYVFGAQSNAFIHSKLGQRGIACLGPVFHILSALTIAIRLPYYVVLVAFATVALGTGLLDGSWCAWAGSMANANTVSGLLHGSFSVGAAVGPFVAGTLMEQHRPWYEWYYVLFGASVLELLVLACAFRHDNASKYRNDKPSIEMISSEVNSKAILRYRATWMSAAYFLAYVGTETAISGWIVSFMVQSRHATLYIASLTSSCFWAGMAVGRLTLGAMTDKIGVGSATTIYILSSIALELLFVAVREPVVSTIIISLLGFSMGPLFPSGIVVLTQLLPKDMHVAAVSFVASVGQVGGAILPFAIGAIVDGVGIRVFQYAIVLFSVVVLVLWIFVSRLLPASADESAADGGPSDT</sequence>
<evidence type="ECO:0000256" key="6">
    <source>
        <dbReference type="ARBA" id="ARBA00023136"/>
    </source>
</evidence>
<dbReference type="FunFam" id="1.20.1250.20:FF:000286">
    <property type="entry name" value="MFS efflux transporter"/>
    <property type="match status" value="1"/>
</dbReference>
<feature type="transmembrane region" description="Helical" evidence="7">
    <location>
        <begin position="120"/>
        <end position="142"/>
    </location>
</feature>
<dbReference type="Proteomes" id="UP000481861">
    <property type="component" value="Unassembled WGS sequence"/>
</dbReference>
<organism evidence="9 10">
    <name type="scientific">Massariosphaeria phaeospora</name>
    <dbReference type="NCBI Taxonomy" id="100035"/>
    <lineage>
        <taxon>Eukaryota</taxon>
        <taxon>Fungi</taxon>
        <taxon>Dikarya</taxon>
        <taxon>Ascomycota</taxon>
        <taxon>Pezizomycotina</taxon>
        <taxon>Dothideomycetes</taxon>
        <taxon>Pleosporomycetidae</taxon>
        <taxon>Pleosporales</taxon>
        <taxon>Pleosporales incertae sedis</taxon>
        <taxon>Massariosphaeria</taxon>
    </lineage>
</organism>
<dbReference type="PROSITE" id="PS50850">
    <property type="entry name" value="MFS"/>
    <property type="match status" value="1"/>
</dbReference>
<accession>A0A7C8M2X2</accession>
<evidence type="ECO:0000256" key="7">
    <source>
        <dbReference type="SAM" id="Phobius"/>
    </source>
</evidence>
<comment type="caution">
    <text evidence="9">The sequence shown here is derived from an EMBL/GenBank/DDBJ whole genome shotgun (WGS) entry which is preliminary data.</text>
</comment>
<feature type="transmembrane region" description="Helical" evidence="7">
    <location>
        <begin position="96"/>
        <end position="114"/>
    </location>
</feature>
<dbReference type="GO" id="GO:0022857">
    <property type="term" value="F:transmembrane transporter activity"/>
    <property type="evidence" value="ECO:0007669"/>
    <property type="project" value="InterPro"/>
</dbReference>
<evidence type="ECO:0000256" key="3">
    <source>
        <dbReference type="ARBA" id="ARBA00022448"/>
    </source>
</evidence>
<evidence type="ECO:0000256" key="2">
    <source>
        <dbReference type="ARBA" id="ARBA00008335"/>
    </source>
</evidence>
<evidence type="ECO:0000313" key="10">
    <source>
        <dbReference type="Proteomes" id="UP000481861"/>
    </source>
</evidence>
<comment type="subcellular location">
    <subcellularLocation>
        <location evidence="1">Endomembrane system</location>
        <topology evidence="1">Multi-pass membrane protein</topology>
    </subcellularLocation>
</comment>
<evidence type="ECO:0000259" key="8">
    <source>
        <dbReference type="PROSITE" id="PS50850"/>
    </source>
</evidence>
<feature type="transmembrane region" description="Helical" evidence="7">
    <location>
        <begin position="154"/>
        <end position="172"/>
    </location>
</feature>
<feature type="transmembrane region" description="Helical" evidence="7">
    <location>
        <begin position="267"/>
        <end position="285"/>
    </location>
</feature>
<reference evidence="9 10" key="1">
    <citation type="submission" date="2020-01" db="EMBL/GenBank/DDBJ databases">
        <authorList>
            <consortium name="DOE Joint Genome Institute"/>
            <person name="Haridas S."/>
            <person name="Albert R."/>
            <person name="Binder M."/>
            <person name="Bloem J."/>
            <person name="Labutti K."/>
            <person name="Salamov A."/>
            <person name="Andreopoulos B."/>
            <person name="Baker S.E."/>
            <person name="Barry K."/>
            <person name="Bills G."/>
            <person name="Bluhm B.H."/>
            <person name="Cannon C."/>
            <person name="Castanera R."/>
            <person name="Culley D.E."/>
            <person name="Daum C."/>
            <person name="Ezra D."/>
            <person name="Gonzalez J.B."/>
            <person name="Henrissat B."/>
            <person name="Kuo A."/>
            <person name="Liang C."/>
            <person name="Lipzen A."/>
            <person name="Lutzoni F."/>
            <person name="Magnuson J."/>
            <person name="Mondo S."/>
            <person name="Nolan M."/>
            <person name="Ohm R."/>
            <person name="Pangilinan J."/>
            <person name="Park H.-J.H."/>
            <person name="Ramirez L."/>
            <person name="Alfaro M."/>
            <person name="Sun H."/>
            <person name="Tritt A."/>
            <person name="Yoshinaga Y."/>
            <person name="Zwiers L.-H.L."/>
            <person name="Turgeon B.G."/>
            <person name="Goodwin S.B."/>
            <person name="Spatafora J.W."/>
            <person name="Crous P.W."/>
            <person name="Grigoriev I.V."/>
        </authorList>
    </citation>
    <scope>NUCLEOTIDE SEQUENCE [LARGE SCALE GENOMIC DNA]</scope>
    <source>
        <strain evidence="9 10">CBS 611.86</strain>
    </source>
</reference>
<keyword evidence="3" id="KW-0813">Transport</keyword>
<name>A0A7C8M2X2_9PLEO</name>
<evidence type="ECO:0000313" key="9">
    <source>
        <dbReference type="EMBL" id="KAF2865915.1"/>
    </source>
</evidence>
<evidence type="ECO:0000256" key="4">
    <source>
        <dbReference type="ARBA" id="ARBA00022692"/>
    </source>
</evidence>
<dbReference type="InterPro" id="IPR011701">
    <property type="entry name" value="MFS"/>
</dbReference>
<keyword evidence="4 7" id="KW-0812">Transmembrane</keyword>
<feature type="domain" description="Major facilitator superfamily (MFS) profile" evidence="8">
    <location>
        <begin position="31"/>
        <end position="417"/>
    </location>
</feature>
<comment type="similarity">
    <text evidence="2">Belongs to the major facilitator superfamily.</text>
</comment>
<evidence type="ECO:0000256" key="5">
    <source>
        <dbReference type="ARBA" id="ARBA00022989"/>
    </source>
</evidence>
<evidence type="ECO:0000256" key="1">
    <source>
        <dbReference type="ARBA" id="ARBA00004127"/>
    </source>
</evidence>
<dbReference type="Gene3D" id="1.20.1250.20">
    <property type="entry name" value="MFS general substrate transporter like domains"/>
    <property type="match status" value="2"/>
</dbReference>
<dbReference type="EMBL" id="JAADJZ010000030">
    <property type="protein sequence ID" value="KAF2865915.1"/>
    <property type="molecule type" value="Genomic_DNA"/>
</dbReference>
<dbReference type="Pfam" id="PF07690">
    <property type="entry name" value="MFS_1"/>
    <property type="match status" value="1"/>
</dbReference>
<dbReference type="InterPro" id="IPR051788">
    <property type="entry name" value="MFS_Transporter"/>
</dbReference>
<gene>
    <name evidence="9" type="ORF">BDV95DRAFT_585384</name>
</gene>
<feature type="transmembrane region" description="Helical" evidence="7">
    <location>
        <begin position="391"/>
        <end position="409"/>
    </location>
</feature>
<keyword evidence="10" id="KW-1185">Reference proteome</keyword>
<feature type="transmembrane region" description="Helical" evidence="7">
    <location>
        <begin position="324"/>
        <end position="348"/>
    </location>
</feature>
<feature type="transmembrane region" description="Helical" evidence="7">
    <location>
        <begin position="65"/>
        <end position="84"/>
    </location>
</feature>
<dbReference type="InterPro" id="IPR020846">
    <property type="entry name" value="MFS_dom"/>
</dbReference>
<proteinExistence type="inferred from homology"/>
<protein>
    <submittedName>
        <fullName evidence="9">MFS transporter-like protein</fullName>
    </submittedName>
</protein>
<dbReference type="InterPro" id="IPR036259">
    <property type="entry name" value="MFS_trans_sf"/>
</dbReference>
<dbReference type="PANTHER" id="PTHR23514">
    <property type="entry name" value="BYPASS OF STOP CODON PROTEIN 6"/>
    <property type="match status" value="1"/>
</dbReference>
<dbReference type="PANTHER" id="PTHR23514:SF3">
    <property type="entry name" value="BYPASS OF STOP CODON PROTEIN 6"/>
    <property type="match status" value="1"/>
</dbReference>
<feature type="transmembrane region" description="Helical" evidence="7">
    <location>
        <begin position="32"/>
        <end position="53"/>
    </location>
</feature>
<dbReference type="GO" id="GO:0016020">
    <property type="term" value="C:membrane"/>
    <property type="evidence" value="ECO:0007669"/>
    <property type="project" value="TreeGrafter"/>
</dbReference>
<dbReference type="SUPFAM" id="SSF103473">
    <property type="entry name" value="MFS general substrate transporter"/>
    <property type="match status" value="1"/>
</dbReference>
<feature type="transmembrane region" description="Helical" evidence="7">
    <location>
        <begin position="360"/>
        <end position="379"/>
    </location>
</feature>
<feature type="transmembrane region" description="Helical" evidence="7">
    <location>
        <begin position="297"/>
        <end position="318"/>
    </location>
</feature>
<feature type="transmembrane region" description="Helical" evidence="7">
    <location>
        <begin position="184"/>
        <end position="203"/>
    </location>
</feature>
<keyword evidence="5 7" id="KW-1133">Transmembrane helix</keyword>